<organism evidence="3 4">
    <name type="scientific">Glycomyces harbinensis</name>
    <dbReference type="NCBI Taxonomy" id="58114"/>
    <lineage>
        <taxon>Bacteria</taxon>
        <taxon>Bacillati</taxon>
        <taxon>Actinomycetota</taxon>
        <taxon>Actinomycetes</taxon>
        <taxon>Glycomycetales</taxon>
        <taxon>Glycomycetaceae</taxon>
        <taxon>Glycomyces</taxon>
    </lineage>
</organism>
<dbReference type="Pfam" id="PF00496">
    <property type="entry name" value="SBP_bac_5"/>
    <property type="match status" value="1"/>
</dbReference>
<dbReference type="PANTHER" id="PTHR30290">
    <property type="entry name" value="PERIPLASMIC BINDING COMPONENT OF ABC TRANSPORTER"/>
    <property type="match status" value="1"/>
</dbReference>
<evidence type="ECO:0000256" key="1">
    <source>
        <dbReference type="SAM" id="SignalP"/>
    </source>
</evidence>
<dbReference type="RefSeq" id="WP_177154981.1">
    <property type="nucleotide sequence ID" value="NZ_FNAD01000010.1"/>
</dbReference>
<dbReference type="Gene3D" id="3.10.105.10">
    <property type="entry name" value="Dipeptide-binding Protein, Domain 3"/>
    <property type="match status" value="1"/>
</dbReference>
<keyword evidence="4" id="KW-1185">Reference proteome</keyword>
<dbReference type="InterPro" id="IPR000914">
    <property type="entry name" value="SBP_5_dom"/>
</dbReference>
<dbReference type="InterPro" id="IPR030678">
    <property type="entry name" value="Peptide/Ni-bd"/>
</dbReference>
<dbReference type="Gene3D" id="3.40.190.10">
    <property type="entry name" value="Periplasmic binding protein-like II"/>
    <property type="match status" value="1"/>
</dbReference>
<gene>
    <name evidence="3" type="ORF">SAMN05216270_110113</name>
</gene>
<accession>A0A1G6Z8A6</accession>
<dbReference type="GO" id="GO:0015833">
    <property type="term" value="P:peptide transport"/>
    <property type="evidence" value="ECO:0007669"/>
    <property type="project" value="TreeGrafter"/>
</dbReference>
<dbReference type="Proteomes" id="UP000198949">
    <property type="component" value="Unassembled WGS sequence"/>
</dbReference>
<proteinExistence type="predicted"/>
<dbReference type="InterPro" id="IPR039424">
    <property type="entry name" value="SBP_5"/>
</dbReference>
<evidence type="ECO:0000313" key="3">
    <source>
        <dbReference type="EMBL" id="SDD98868.1"/>
    </source>
</evidence>
<protein>
    <submittedName>
        <fullName evidence="3">Peptide/nickel transport system substrate-binding protein</fullName>
    </submittedName>
</protein>
<feature type="domain" description="Solute-binding protein family 5" evidence="2">
    <location>
        <begin position="111"/>
        <end position="499"/>
    </location>
</feature>
<name>A0A1G6Z8A6_9ACTN</name>
<dbReference type="EMBL" id="FNAD01000010">
    <property type="protein sequence ID" value="SDD98868.1"/>
    <property type="molecule type" value="Genomic_DNA"/>
</dbReference>
<dbReference type="GO" id="GO:0043190">
    <property type="term" value="C:ATP-binding cassette (ABC) transporter complex"/>
    <property type="evidence" value="ECO:0007669"/>
    <property type="project" value="InterPro"/>
</dbReference>
<dbReference type="GO" id="GO:1904680">
    <property type="term" value="F:peptide transmembrane transporter activity"/>
    <property type="evidence" value="ECO:0007669"/>
    <property type="project" value="TreeGrafter"/>
</dbReference>
<evidence type="ECO:0000259" key="2">
    <source>
        <dbReference type="Pfam" id="PF00496"/>
    </source>
</evidence>
<dbReference type="STRING" id="58114.SAMN05216270_110113"/>
<sequence>MLQGKRPAAAAIGVGAALVMVAGGTTACGTGDESANPGFQGCQADPVTCNSGERADGGEITWGLDGSWTGWNPNTSAEYTSYTLQITAPYWPTVGHFDQNGEFALNRGLFAEEPRLVNENPMQVEYALEPGANWGDGTAIGVDDFIYNWYARSGSEALCQACTPAAATAAQIASIEEGSAADKIIVTYDDDYSSSEWKYEPILSNPAHIAEAAGYDWKDDPAAMGEAEAHFSKTVPTWSAGPFEVTDAETGDYAVYEPNGDWTGTTEVTLDKVTLRSFDSVDSIITELRQGTIDGANPTSISAENVAQLAAEQEIAFNIAPGPGWGHIDLNTKNEFLSDRALRTAVFQSIDVEELIARTYANVQSDASRKLNHLFRNDDPDFEDHLTATGQGAGDTGLAMSTLEEADYSWDGEGMLLDPEGEKVTLNYRYAEGSDDRQTMADLIAFNLADIGIDVELKPFPVTELGPTLAASDFDIINYGWTSQPVIVSSANQWWGSDSSTNFGQNEDPELDALLASLGSERDPDKAADIANEAVARVIADAYVLPTVDTPVAIMVSEDLVNVRDNWASQQRALYNIAEWGLRAD</sequence>
<reference evidence="4" key="1">
    <citation type="submission" date="2016-10" db="EMBL/GenBank/DDBJ databases">
        <authorList>
            <person name="Varghese N."/>
            <person name="Submissions S."/>
        </authorList>
    </citation>
    <scope>NUCLEOTIDE SEQUENCE [LARGE SCALE GENOMIC DNA]</scope>
    <source>
        <strain evidence="4">CGMCC 4.3516</strain>
    </source>
</reference>
<evidence type="ECO:0000313" key="4">
    <source>
        <dbReference type="Proteomes" id="UP000198949"/>
    </source>
</evidence>
<feature type="chain" id="PRO_5011534583" evidence="1">
    <location>
        <begin position="28"/>
        <end position="585"/>
    </location>
</feature>
<dbReference type="PROSITE" id="PS51257">
    <property type="entry name" value="PROKAR_LIPOPROTEIN"/>
    <property type="match status" value="1"/>
</dbReference>
<keyword evidence="1" id="KW-0732">Signal</keyword>
<dbReference type="PANTHER" id="PTHR30290:SF65">
    <property type="entry name" value="MONOACYL PHOSPHATIDYLINOSITOL TETRAMANNOSIDE-BINDING PROTEIN LPQW-RELATED"/>
    <property type="match status" value="1"/>
</dbReference>
<dbReference type="PIRSF" id="PIRSF002741">
    <property type="entry name" value="MppA"/>
    <property type="match status" value="1"/>
</dbReference>
<dbReference type="SUPFAM" id="SSF53850">
    <property type="entry name" value="Periplasmic binding protein-like II"/>
    <property type="match status" value="1"/>
</dbReference>
<dbReference type="GO" id="GO:0042597">
    <property type="term" value="C:periplasmic space"/>
    <property type="evidence" value="ECO:0007669"/>
    <property type="project" value="UniProtKB-ARBA"/>
</dbReference>
<dbReference type="AlphaFoldDB" id="A0A1G6Z8A6"/>
<feature type="signal peptide" evidence="1">
    <location>
        <begin position="1"/>
        <end position="27"/>
    </location>
</feature>